<dbReference type="Proteomes" id="UP000198964">
    <property type="component" value="Unassembled WGS sequence"/>
</dbReference>
<protein>
    <submittedName>
        <fullName evidence="7">Por secretion system C-terminal sorting domain-containing protein</fullName>
    </submittedName>
</protein>
<evidence type="ECO:0000256" key="2">
    <source>
        <dbReference type="ARBA" id="ARBA00022722"/>
    </source>
</evidence>
<dbReference type="AlphaFoldDB" id="A0A1I2AIX0"/>
<dbReference type="InterPro" id="IPR007346">
    <property type="entry name" value="Endonuclease-I"/>
</dbReference>
<dbReference type="GO" id="GO:0016787">
    <property type="term" value="F:hydrolase activity"/>
    <property type="evidence" value="ECO:0007669"/>
    <property type="project" value="UniProtKB-KW"/>
</dbReference>
<sequence length="646" mass="72867">MIFKTRQTSSTSKHMHKWLFILLTLFAFTKSHAQPVGYYNNVEGKSGDELKTILNELIDNHVDFSYSFTKNIINYADADPNNPDNVILFYLQESRDASQYGTGGDNINREHVWAKSHGTFSGIRPMDSDAHNLHPADASVNEDRGNKDFDNIQPKGSQHPEAIYCYFTDSTWEPGPATKGQVARTLFYMATRYEGTNEEMDLELARYNNTYPKPLHGNLDALLEWNRQYPPSELERRRNERIYESQQNRNPFVDHPEFADFIWGEKTPTGIQFSNFQMTPQFPKPGEAINLAITAEGESNINELQLTWGASYQSSDNQATMQANGSTYSAEFAPAGMQAGDWLHLTARAVTADSTYLWTASYRYPETTPLETITSIPDVQGTGDQSPQTGQTVTIAGRVTANFDYAFYLQTNEETHAGINVYNTLYRGQVGDSLIVRGTIDEYNQLTELLDVEYIYNFGNNEAITPKTITTADFSEAYEGMLVSVHGASFFREAGQTIPNEEASFTITDADGAATVYFSNDSRLAGETLPNGYLNITGILSQYKDTYQLIPRNKSDIDLLTNAPDLKQPTSFAEIYPNPASNYLYIKTKRQIKELKLYNLNGQLIRSQTGNKKQLQVTDLAPGVYLLELRSNNDQLSRHKFIRTVE</sequence>
<dbReference type="CDD" id="cd04486">
    <property type="entry name" value="YhcR_OBF_like"/>
    <property type="match status" value="1"/>
</dbReference>
<keyword evidence="3" id="KW-0378">Hydrolase</keyword>
<dbReference type="PANTHER" id="PTHR33607">
    <property type="entry name" value="ENDONUCLEASE-1"/>
    <property type="match status" value="1"/>
</dbReference>
<dbReference type="Pfam" id="PF18962">
    <property type="entry name" value="Por_Secre_tail"/>
    <property type="match status" value="1"/>
</dbReference>
<keyword evidence="8" id="KW-1185">Reference proteome</keyword>
<keyword evidence="4" id="KW-0732">Signal</keyword>
<comment type="similarity">
    <text evidence="1">Belongs to the EndA/NucM nuclease family.</text>
</comment>
<evidence type="ECO:0000256" key="1">
    <source>
        <dbReference type="ARBA" id="ARBA00006429"/>
    </source>
</evidence>
<dbReference type="InterPro" id="IPR043744">
    <property type="entry name" value="DUF5689"/>
</dbReference>
<proteinExistence type="inferred from homology"/>
<evidence type="ECO:0000256" key="3">
    <source>
        <dbReference type="ARBA" id="ARBA00022801"/>
    </source>
</evidence>
<dbReference type="InterPro" id="IPR026444">
    <property type="entry name" value="Secre_tail"/>
</dbReference>
<dbReference type="SUPFAM" id="SSF54060">
    <property type="entry name" value="His-Me finger endonucleases"/>
    <property type="match status" value="1"/>
</dbReference>
<dbReference type="Pfam" id="PF18942">
    <property type="entry name" value="DUF5689"/>
    <property type="match status" value="1"/>
</dbReference>
<name>A0A1I2AIX0_9BACT</name>
<evidence type="ECO:0000259" key="5">
    <source>
        <dbReference type="Pfam" id="PF18942"/>
    </source>
</evidence>
<dbReference type="RefSeq" id="WP_093917893.1">
    <property type="nucleotide sequence ID" value="NZ_FONW01000001.1"/>
</dbReference>
<keyword evidence="2" id="KW-0540">Nuclease</keyword>
<dbReference type="GO" id="GO:0004518">
    <property type="term" value="F:nuclease activity"/>
    <property type="evidence" value="ECO:0007669"/>
    <property type="project" value="UniProtKB-KW"/>
</dbReference>
<evidence type="ECO:0000313" key="7">
    <source>
        <dbReference type="EMBL" id="SFE43846.1"/>
    </source>
</evidence>
<dbReference type="NCBIfam" id="TIGR04183">
    <property type="entry name" value="Por_Secre_tail"/>
    <property type="match status" value="1"/>
</dbReference>
<gene>
    <name evidence="7" type="ORF">SAMN05216283_101137</name>
</gene>
<organism evidence="7 8">
    <name type="scientific">Sunxiuqinia elliptica</name>
    <dbReference type="NCBI Taxonomy" id="655355"/>
    <lineage>
        <taxon>Bacteria</taxon>
        <taxon>Pseudomonadati</taxon>
        <taxon>Bacteroidota</taxon>
        <taxon>Bacteroidia</taxon>
        <taxon>Marinilabiliales</taxon>
        <taxon>Prolixibacteraceae</taxon>
        <taxon>Sunxiuqinia</taxon>
    </lineage>
</organism>
<feature type="signal peptide" evidence="4">
    <location>
        <begin position="1"/>
        <end position="33"/>
    </location>
</feature>
<evidence type="ECO:0000259" key="6">
    <source>
        <dbReference type="Pfam" id="PF18962"/>
    </source>
</evidence>
<evidence type="ECO:0000313" key="8">
    <source>
        <dbReference type="Proteomes" id="UP000198964"/>
    </source>
</evidence>
<dbReference type="STRING" id="655355.SAMN05216283_101137"/>
<dbReference type="EMBL" id="FONW01000001">
    <property type="protein sequence ID" value="SFE43846.1"/>
    <property type="molecule type" value="Genomic_DNA"/>
</dbReference>
<dbReference type="InterPro" id="IPR044925">
    <property type="entry name" value="His-Me_finger_sf"/>
</dbReference>
<feature type="chain" id="PRO_5011698636" evidence="4">
    <location>
        <begin position="34"/>
        <end position="646"/>
    </location>
</feature>
<dbReference type="PANTHER" id="PTHR33607:SF2">
    <property type="entry name" value="ENDONUCLEASE-1"/>
    <property type="match status" value="1"/>
</dbReference>
<feature type="domain" description="DUF5689" evidence="5">
    <location>
        <begin position="406"/>
        <end position="557"/>
    </location>
</feature>
<dbReference type="Pfam" id="PF04231">
    <property type="entry name" value="Endonuclease_1"/>
    <property type="match status" value="1"/>
</dbReference>
<evidence type="ECO:0000256" key="4">
    <source>
        <dbReference type="SAM" id="SignalP"/>
    </source>
</evidence>
<feature type="domain" description="Secretion system C-terminal sorting" evidence="6">
    <location>
        <begin position="575"/>
        <end position="642"/>
    </location>
</feature>
<reference evidence="7 8" key="1">
    <citation type="submission" date="2016-10" db="EMBL/GenBank/DDBJ databases">
        <authorList>
            <person name="de Groot N.N."/>
        </authorList>
    </citation>
    <scope>NUCLEOTIDE SEQUENCE [LARGE SCALE GENOMIC DNA]</scope>
    <source>
        <strain evidence="7 8">CGMCC 1.9156</strain>
    </source>
</reference>
<accession>A0A1I2AIX0</accession>